<proteinExistence type="inferred from homology"/>
<feature type="chain" id="PRO_5035753238" description="Bactericidal permeability-increasing protein" evidence="14">
    <location>
        <begin position="19"/>
        <end position="446"/>
    </location>
</feature>
<dbReference type="SMART" id="SM00329">
    <property type="entry name" value="BPI2"/>
    <property type="match status" value="1"/>
</dbReference>
<feature type="domain" description="Lipid-binding serum glycoprotein N-terminal" evidence="15">
    <location>
        <begin position="26"/>
        <end position="222"/>
    </location>
</feature>
<dbReference type="PIRSF" id="PIRSF002417">
    <property type="entry name" value="Lipid_binding_protein"/>
    <property type="match status" value="1"/>
</dbReference>
<feature type="disulfide bond" evidence="12">
    <location>
        <begin position="153"/>
        <end position="165"/>
    </location>
</feature>
<dbReference type="InterPro" id="IPR030675">
    <property type="entry name" value="BPI/LBP"/>
</dbReference>
<dbReference type="GO" id="GO:0008289">
    <property type="term" value="F:lipid binding"/>
    <property type="evidence" value="ECO:0007669"/>
    <property type="project" value="InterPro"/>
</dbReference>
<evidence type="ECO:0000256" key="1">
    <source>
        <dbReference type="ARBA" id="ARBA00004613"/>
    </source>
</evidence>
<keyword evidence="7 13" id="KW-0391">Immunity</keyword>
<dbReference type="InterPro" id="IPR001124">
    <property type="entry name" value="Lipid-bd_serum_glycop_C"/>
</dbReference>
<dbReference type="InterPro" id="IPR017943">
    <property type="entry name" value="Bactericidal_perm-incr_a/b_dom"/>
</dbReference>
<keyword evidence="9 12" id="KW-1015">Disulfide bond</keyword>
<evidence type="ECO:0000256" key="13">
    <source>
        <dbReference type="RuleBase" id="RU369039"/>
    </source>
</evidence>
<dbReference type="GO" id="GO:0050829">
    <property type="term" value="P:defense response to Gram-negative bacterium"/>
    <property type="evidence" value="ECO:0007669"/>
    <property type="project" value="UniProtKB-UniRule"/>
</dbReference>
<accession>A0A8C4GT81</accession>
<dbReference type="SUPFAM" id="SSF55394">
    <property type="entry name" value="Bactericidal permeability-increasing protein, BPI"/>
    <property type="match status" value="2"/>
</dbReference>
<evidence type="ECO:0000313" key="17">
    <source>
        <dbReference type="Ensembl" id="ENSDLAP00005030365.2"/>
    </source>
</evidence>
<protein>
    <recommendedName>
        <fullName evidence="3 13">Bactericidal permeability-increasing protein</fullName>
        <shortName evidence="13">BPI</shortName>
    </recommendedName>
</protein>
<dbReference type="Gene3D" id="3.15.20.10">
    <property type="entry name" value="Bactericidal permeability-increasing protein, domain 2"/>
    <property type="match status" value="1"/>
</dbReference>
<evidence type="ECO:0000256" key="2">
    <source>
        <dbReference type="ARBA" id="ARBA00007292"/>
    </source>
</evidence>
<keyword evidence="5 13" id="KW-0929">Antimicrobial</keyword>
<evidence type="ECO:0000313" key="18">
    <source>
        <dbReference type="Proteomes" id="UP000694389"/>
    </source>
</evidence>
<dbReference type="FunFam" id="3.15.20.10:FF:000001">
    <property type="entry name" value="Phospholipid transfer protein"/>
    <property type="match status" value="1"/>
</dbReference>
<dbReference type="InterPro" id="IPR017942">
    <property type="entry name" value="Lipid-bd_serum_glycop_N"/>
</dbReference>
<reference evidence="17" key="1">
    <citation type="submission" date="2025-08" db="UniProtKB">
        <authorList>
            <consortium name="Ensembl"/>
        </authorList>
    </citation>
    <scope>IDENTIFICATION</scope>
</reference>
<dbReference type="FunFam" id="3.15.10.10:FF:000001">
    <property type="entry name" value="phospholipid transfer protein-like"/>
    <property type="match status" value="1"/>
</dbReference>
<comment type="subcellular location">
    <subcellularLocation>
        <location evidence="1 13">Secreted</location>
    </subcellularLocation>
</comment>
<comment type="subunit">
    <text evidence="11 13">Monomer. Homodimer; disulfide-linked.</text>
</comment>
<dbReference type="GO" id="GO:0045087">
    <property type="term" value="P:innate immune response"/>
    <property type="evidence" value="ECO:0007669"/>
    <property type="project" value="UniProtKB-UniRule"/>
</dbReference>
<dbReference type="Proteomes" id="UP000694389">
    <property type="component" value="Unassembled WGS sequence"/>
</dbReference>
<evidence type="ECO:0000256" key="8">
    <source>
        <dbReference type="ARBA" id="ARBA00023022"/>
    </source>
</evidence>
<evidence type="ECO:0000256" key="9">
    <source>
        <dbReference type="ARBA" id="ARBA00023157"/>
    </source>
</evidence>
<organism evidence="17 18">
    <name type="scientific">Dicentrarchus labrax</name>
    <name type="common">European seabass</name>
    <name type="synonym">Morone labrax</name>
    <dbReference type="NCBI Taxonomy" id="13489"/>
    <lineage>
        <taxon>Eukaryota</taxon>
        <taxon>Metazoa</taxon>
        <taxon>Chordata</taxon>
        <taxon>Craniata</taxon>
        <taxon>Vertebrata</taxon>
        <taxon>Euteleostomi</taxon>
        <taxon>Actinopterygii</taxon>
        <taxon>Neopterygii</taxon>
        <taxon>Teleostei</taxon>
        <taxon>Neoteleostei</taxon>
        <taxon>Acanthomorphata</taxon>
        <taxon>Eupercaria</taxon>
        <taxon>Moronidae</taxon>
        <taxon>Dicentrarchus</taxon>
    </lineage>
</organism>
<dbReference type="GO" id="GO:0005615">
    <property type="term" value="C:extracellular space"/>
    <property type="evidence" value="ECO:0007669"/>
    <property type="project" value="UniProtKB-UniRule"/>
</dbReference>
<evidence type="ECO:0000256" key="10">
    <source>
        <dbReference type="ARBA" id="ARBA00023180"/>
    </source>
</evidence>
<gene>
    <name evidence="17" type="primary">LOC127371972</name>
</gene>
<dbReference type="Ensembl" id="ENSDLAT00005032424.2">
    <property type="protein sequence ID" value="ENSDLAP00005030365.2"/>
    <property type="gene ID" value="ENSDLAG00005013604.2"/>
</dbReference>
<feature type="signal peptide" evidence="14">
    <location>
        <begin position="1"/>
        <end position="18"/>
    </location>
</feature>
<evidence type="ECO:0000256" key="4">
    <source>
        <dbReference type="ARBA" id="ARBA00022525"/>
    </source>
</evidence>
<dbReference type="AlphaFoldDB" id="A0A8C4GT81"/>
<comment type="domain">
    <text evidence="13">The N-terminal region may be exposed to the interior of the granule, whereas the C-terminal portion may be embedded in the membrane. During phagocytosis and degranulation, proteases may be released and activated and cleave BPI at the junction of the N- and C-terminal portions of the molecule, providing controlled release of the N-terminal antibacterial fragment when bacteria are ingested.</text>
</comment>
<dbReference type="SMART" id="SM00328">
    <property type="entry name" value="BPI1"/>
    <property type="match status" value="1"/>
</dbReference>
<feature type="domain" description="Lipid-binding serum glycoprotein C-terminal" evidence="16">
    <location>
        <begin position="237"/>
        <end position="440"/>
    </location>
</feature>
<dbReference type="GeneTree" id="ENSGT01150000286994"/>
<comment type="domain">
    <text evidence="13">The N- and C-terminal barrels adopt an identical fold despite having only 13% of conserved residues.</text>
</comment>
<evidence type="ECO:0000259" key="16">
    <source>
        <dbReference type="SMART" id="SM00329"/>
    </source>
</evidence>
<comment type="similarity">
    <text evidence="2">Belongs to the BPI/LBP/Plunc superfamily. BPI/LBP family.</text>
</comment>
<reference evidence="17" key="2">
    <citation type="submission" date="2025-09" db="UniProtKB">
        <authorList>
            <consortium name="Ensembl"/>
        </authorList>
    </citation>
    <scope>IDENTIFICATION</scope>
</reference>
<dbReference type="InterPro" id="IPR032942">
    <property type="entry name" value="BPI/LBP/Plunc"/>
</dbReference>
<keyword evidence="6 13" id="KW-0399">Innate immunity</keyword>
<evidence type="ECO:0000256" key="7">
    <source>
        <dbReference type="ARBA" id="ARBA00022859"/>
    </source>
</evidence>
<keyword evidence="10 13" id="KW-0325">Glycoprotein</keyword>
<evidence type="ECO:0000256" key="5">
    <source>
        <dbReference type="ARBA" id="ARBA00022529"/>
    </source>
</evidence>
<evidence type="ECO:0000256" key="11">
    <source>
        <dbReference type="ARBA" id="ARBA00025943"/>
    </source>
</evidence>
<keyword evidence="18" id="KW-1185">Reference proteome</keyword>
<sequence length="446" mass="48213">MFLCCWLALVALIPTTVSINPGVKVKLTEKGLEYGRDLGMATIQQKLKTIKVPDMSGEQRVSPIGKVHYSLTNMHIVNVGLPKSAVDLVPGTGVRLSITNAFISLQGNWRVKYLRIIKDSGSFDLNVNGLTITSSIAIKSDETGRPAVSSVNCAATVSKKPCCICPLVADAISDLNPHLKTLNVLAKVDPYAEIEYSMVSSPTVSKSSIDFSLKGEFYNIGKHQEPPFSPKPFTLAPQINNMLYIGVSAFTTNSAAFVYNKAGALSLAITDDMIPQSSPIRLNTRTFGAFIPQIAKRFPGLMMKLLVKTVKDPIITFETNNMTVQAIGTVTAYAIQPNATLSPLFVLNMDTSVSARVYVSGVKLAGAVTLNKMDLTLGTSYVGDFQVGSLDNILQMVLKVVVIPKLNVQLAKGYPLPTLGKMKLVNTQLQVLKDYMLIGTDVQFTG</sequence>
<dbReference type="Gene3D" id="3.15.10.10">
    <property type="entry name" value="Bactericidal permeability-increasing protein, domain 1"/>
    <property type="match status" value="1"/>
</dbReference>
<name>A0A8C4GT81_DICLA</name>
<evidence type="ECO:0000256" key="12">
    <source>
        <dbReference type="PIRSR" id="PIRSR002417-50"/>
    </source>
</evidence>
<dbReference type="PANTHER" id="PTHR10504:SF84">
    <property type="entry name" value="BACTERICIDAL PERMEABILITY-INCREASING PROTEIN"/>
    <property type="match status" value="1"/>
</dbReference>
<dbReference type="Pfam" id="PF01273">
    <property type="entry name" value="LBP_BPI_CETP"/>
    <property type="match status" value="1"/>
</dbReference>
<evidence type="ECO:0000256" key="14">
    <source>
        <dbReference type="SAM" id="SignalP"/>
    </source>
</evidence>
<dbReference type="PANTHER" id="PTHR10504">
    <property type="entry name" value="BACTERICIDAL PERMEABILITY-INCREASING BPI PROTEIN-RELATED"/>
    <property type="match status" value="1"/>
</dbReference>
<comment type="function">
    <text evidence="13">The cytotoxic action of BPI is limited to many species of Gram-negative bacteria; this specificity may be explained by a strong affinity of the very basic N-terminal half for the negatively charged lipopolysaccharides that are unique to the Gram-negative bacterial outer envelope.</text>
</comment>
<keyword evidence="8 13" id="KW-0044">Antibiotic</keyword>
<dbReference type="Pfam" id="PF02886">
    <property type="entry name" value="LBP_BPI_CETP_C"/>
    <property type="match status" value="1"/>
</dbReference>
<evidence type="ECO:0000256" key="6">
    <source>
        <dbReference type="ARBA" id="ARBA00022588"/>
    </source>
</evidence>
<keyword evidence="4 13" id="KW-0964">Secreted</keyword>
<evidence type="ECO:0000259" key="15">
    <source>
        <dbReference type="SMART" id="SM00328"/>
    </source>
</evidence>
<keyword evidence="13 14" id="KW-0732">Signal</keyword>
<evidence type="ECO:0000256" key="3">
    <source>
        <dbReference type="ARBA" id="ARBA00017827"/>
    </source>
</evidence>